<name>A0A383EAR2_9ZZZZ</name>
<dbReference type="CDD" id="cd00158">
    <property type="entry name" value="RHOD"/>
    <property type="match status" value="1"/>
</dbReference>
<evidence type="ECO:0000259" key="1">
    <source>
        <dbReference type="PROSITE" id="PS50206"/>
    </source>
</evidence>
<proteinExistence type="predicted"/>
<sequence>MYKWVISVMLFVGCADSTQPNVAIRDIDVQEAANLLKQDATVIVLDIRTPQEFQQGHIAGAENIDFRGPEFREKIGLLGPDKPYLVHCASGGRSTRSLSVFEELQFKQMYHLEAGINGWIAAGQPVKQ</sequence>
<evidence type="ECO:0000313" key="2">
    <source>
        <dbReference type="EMBL" id="SVE53460.1"/>
    </source>
</evidence>
<dbReference type="PANTHER" id="PTHR43031">
    <property type="entry name" value="FAD-DEPENDENT OXIDOREDUCTASE"/>
    <property type="match status" value="1"/>
</dbReference>
<dbReference type="SMART" id="SM00450">
    <property type="entry name" value="RHOD"/>
    <property type="match status" value="1"/>
</dbReference>
<dbReference type="EMBL" id="UINC01224025">
    <property type="protein sequence ID" value="SVE53460.1"/>
    <property type="molecule type" value="Genomic_DNA"/>
</dbReference>
<dbReference type="PROSITE" id="PS50206">
    <property type="entry name" value="RHODANESE_3"/>
    <property type="match status" value="1"/>
</dbReference>
<dbReference type="InterPro" id="IPR001763">
    <property type="entry name" value="Rhodanese-like_dom"/>
</dbReference>
<protein>
    <recommendedName>
        <fullName evidence="1">Rhodanese domain-containing protein</fullName>
    </recommendedName>
</protein>
<dbReference type="SUPFAM" id="SSF52821">
    <property type="entry name" value="Rhodanese/Cell cycle control phosphatase"/>
    <property type="match status" value="1"/>
</dbReference>
<dbReference type="InterPro" id="IPR050229">
    <property type="entry name" value="GlpE_sulfurtransferase"/>
</dbReference>
<organism evidence="2">
    <name type="scientific">marine metagenome</name>
    <dbReference type="NCBI Taxonomy" id="408172"/>
    <lineage>
        <taxon>unclassified sequences</taxon>
        <taxon>metagenomes</taxon>
        <taxon>ecological metagenomes</taxon>
    </lineage>
</organism>
<dbReference type="InterPro" id="IPR036873">
    <property type="entry name" value="Rhodanese-like_dom_sf"/>
</dbReference>
<reference evidence="2" key="1">
    <citation type="submission" date="2018-05" db="EMBL/GenBank/DDBJ databases">
        <authorList>
            <person name="Lanie J.A."/>
            <person name="Ng W.-L."/>
            <person name="Kazmierczak K.M."/>
            <person name="Andrzejewski T.M."/>
            <person name="Davidsen T.M."/>
            <person name="Wayne K.J."/>
            <person name="Tettelin H."/>
            <person name="Glass J.I."/>
            <person name="Rusch D."/>
            <person name="Podicherti R."/>
            <person name="Tsui H.-C.T."/>
            <person name="Winkler M.E."/>
        </authorList>
    </citation>
    <scope>NUCLEOTIDE SEQUENCE</scope>
</reference>
<dbReference type="AlphaFoldDB" id="A0A383EAR2"/>
<dbReference type="PANTHER" id="PTHR43031:SF16">
    <property type="entry name" value="OXIDOREDUCTASE"/>
    <property type="match status" value="1"/>
</dbReference>
<feature type="domain" description="Rhodanese" evidence="1">
    <location>
        <begin position="38"/>
        <end position="128"/>
    </location>
</feature>
<dbReference type="Gene3D" id="3.40.250.10">
    <property type="entry name" value="Rhodanese-like domain"/>
    <property type="match status" value="1"/>
</dbReference>
<dbReference type="Pfam" id="PF00581">
    <property type="entry name" value="Rhodanese"/>
    <property type="match status" value="1"/>
</dbReference>
<gene>
    <name evidence="2" type="ORF">METZ01_LOCUS506314</name>
</gene>
<accession>A0A383EAR2</accession>